<comment type="caution">
    <text evidence="3">The sequence shown here is derived from an EMBL/GenBank/DDBJ whole genome shotgun (WGS) entry which is preliminary data.</text>
</comment>
<evidence type="ECO:0000313" key="3">
    <source>
        <dbReference type="EMBL" id="KAF7633376.1"/>
    </source>
</evidence>
<dbReference type="SUPFAM" id="SSF55550">
    <property type="entry name" value="SH2 domain"/>
    <property type="match status" value="1"/>
</dbReference>
<feature type="non-terminal residue" evidence="3">
    <location>
        <position position="176"/>
    </location>
</feature>
<dbReference type="EMBL" id="JABEBT010000078">
    <property type="protein sequence ID" value="KAF7633376.1"/>
    <property type="molecule type" value="Genomic_DNA"/>
</dbReference>
<evidence type="ECO:0000259" key="2">
    <source>
        <dbReference type="PROSITE" id="PS50001"/>
    </source>
</evidence>
<dbReference type="Gene3D" id="3.30.505.10">
    <property type="entry name" value="SH2 domain"/>
    <property type="match status" value="1"/>
</dbReference>
<dbReference type="OrthoDB" id="5914531at2759"/>
<evidence type="ECO:0000313" key="4">
    <source>
        <dbReference type="Proteomes" id="UP000605970"/>
    </source>
</evidence>
<feature type="domain" description="SH2" evidence="2">
    <location>
        <begin position="72"/>
        <end position="166"/>
    </location>
</feature>
<dbReference type="SMART" id="SM00252">
    <property type="entry name" value="SH2"/>
    <property type="match status" value="1"/>
</dbReference>
<proteinExistence type="predicted"/>
<reference evidence="3" key="1">
    <citation type="journal article" date="2020" name="Ecol. Evol.">
        <title>Genome structure and content of the rice root-knot nematode (Meloidogyne graminicola).</title>
        <authorList>
            <person name="Phan N.T."/>
            <person name="Danchin E.G.J."/>
            <person name="Klopp C."/>
            <person name="Perfus-Barbeoch L."/>
            <person name="Kozlowski D.K."/>
            <person name="Koutsovoulos G.D."/>
            <person name="Lopez-Roques C."/>
            <person name="Bouchez O."/>
            <person name="Zahm M."/>
            <person name="Besnard G."/>
            <person name="Bellafiore S."/>
        </authorList>
    </citation>
    <scope>NUCLEOTIDE SEQUENCE</scope>
    <source>
        <strain evidence="3">VN-18</strain>
    </source>
</reference>
<organism evidence="3 4">
    <name type="scientific">Meloidogyne graminicola</name>
    <dbReference type="NCBI Taxonomy" id="189291"/>
    <lineage>
        <taxon>Eukaryota</taxon>
        <taxon>Metazoa</taxon>
        <taxon>Ecdysozoa</taxon>
        <taxon>Nematoda</taxon>
        <taxon>Chromadorea</taxon>
        <taxon>Rhabditida</taxon>
        <taxon>Tylenchina</taxon>
        <taxon>Tylenchomorpha</taxon>
        <taxon>Tylenchoidea</taxon>
        <taxon>Meloidogynidae</taxon>
        <taxon>Meloidogyninae</taxon>
        <taxon>Meloidogyne</taxon>
    </lineage>
</organism>
<keyword evidence="4" id="KW-1185">Reference proteome</keyword>
<protein>
    <submittedName>
        <fullName evidence="3">SH2 domain-containing protein</fullName>
    </submittedName>
</protein>
<dbReference type="Pfam" id="PF00017">
    <property type="entry name" value="SH2"/>
    <property type="match status" value="1"/>
</dbReference>
<dbReference type="InterPro" id="IPR036860">
    <property type="entry name" value="SH2_dom_sf"/>
</dbReference>
<evidence type="ECO:0000256" key="1">
    <source>
        <dbReference type="PROSITE-ProRule" id="PRU00191"/>
    </source>
</evidence>
<sequence length="176" mass="20322">FFSSSFIQQNNLKINEQKNINNNKLSTKITTKQRSAPERINKYPLVNLTTKNKINLLNEKFFNDEEEKLNNLVHENMERAEAELLLGAMPLGAHLLRRRPDKSLALSLKSNEGVLHIKLEYRCDRWVLGEGPRFNKVIEMLKAYRKVELPVRGAEQIRLSILFRPGDMPGNGLLLL</sequence>
<dbReference type="PROSITE" id="PS50001">
    <property type="entry name" value="SH2"/>
    <property type="match status" value="1"/>
</dbReference>
<accession>A0A8S9ZJ43</accession>
<feature type="non-terminal residue" evidence="3">
    <location>
        <position position="1"/>
    </location>
</feature>
<keyword evidence="1" id="KW-0727">SH2 domain</keyword>
<dbReference type="AlphaFoldDB" id="A0A8S9ZJ43"/>
<name>A0A8S9ZJ43_9BILA</name>
<gene>
    <name evidence="3" type="ORF">Mgra_00007258</name>
</gene>
<dbReference type="InterPro" id="IPR000980">
    <property type="entry name" value="SH2"/>
</dbReference>
<dbReference type="Proteomes" id="UP000605970">
    <property type="component" value="Unassembled WGS sequence"/>
</dbReference>